<dbReference type="Pfam" id="PF17657">
    <property type="entry name" value="DNA_pol3_finger"/>
    <property type="match status" value="1"/>
</dbReference>
<gene>
    <name evidence="12" type="ORF">FM125_01805</name>
</gene>
<evidence type="ECO:0000259" key="11">
    <source>
        <dbReference type="SMART" id="SM00481"/>
    </source>
</evidence>
<comment type="catalytic activity">
    <reaction evidence="9">
        <text>DNA(n) + a 2'-deoxyribonucleoside 5'-triphosphate = DNA(n+1) + diphosphate</text>
        <dbReference type="Rhea" id="RHEA:22508"/>
        <dbReference type="Rhea" id="RHEA-COMP:17339"/>
        <dbReference type="Rhea" id="RHEA-COMP:17340"/>
        <dbReference type="ChEBI" id="CHEBI:33019"/>
        <dbReference type="ChEBI" id="CHEBI:61560"/>
        <dbReference type="ChEBI" id="CHEBI:173112"/>
        <dbReference type="EC" id="2.7.7.7"/>
    </reaction>
</comment>
<feature type="compositionally biased region" description="Low complexity" evidence="10">
    <location>
        <begin position="913"/>
        <end position="950"/>
    </location>
</feature>
<keyword evidence="3 12" id="KW-0808">Transferase</keyword>
<evidence type="ECO:0000313" key="12">
    <source>
        <dbReference type="EMBL" id="SJN18141.1"/>
    </source>
</evidence>
<evidence type="ECO:0000256" key="5">
    <source>
        <dbReference type="ARBA" id="ARBA00022705"/>
    </source>
</evidence>
<evidence type="ECO:0000256" key="6">
    <source>
        <dbReference type="ARBA" id="ARBA00022763"/>
    </source>
</evidence>
<accession>A0A1R4IE63</accession>
<protein>
    <recommendedName>
        <fullName evidence="1">DNA-directed DNA polymerase</fullName>
        <ecNumber evidence="1">2.7.7.7</ecNumber>
    </recommendedName>
</protein>
<dbReference type="GO" id="GO:0006281">
    <property type="term" value="P:DNA repair"/>
    <property type="evidence" value="ECO:0007669"/>
    <property type="project" value="UniProtKB-KW"/>
</dbReference>
<dbReference type="PANTHER" id="PTHR32294:SF4">
    <property type="entry name" value="ERROR-PRONE DNA POLYMERASE"/>
    <property type="match status" value="1"/>
</dbReference>
<evidence type="ECO:0000256" key="9">
    <source>
        <dbReference type="ARBA" id="ARBA00049244"/>
    </source>
</evidence>
<sequence>MTETAEPFAHLQVASAFSAHYGASWPAELVAAAAADGQRLLACTDRDGLYGMAKHVSACREHGIAPIVGVDLAVTWADLPPGERPGTQEPGAEAGRVVILARGGCGGSGYAALCRVVSAAHARTTGGAGGGAPVLTVAELAAAAAGPVPTAADPKNPPTPELFVLLGPDSDVGRHLARRRWNAGLQGLRRWKAALPARSLHVNAVSHLSAPGRRCDTGHAVKMVRAAAQVRLPAVLTNAVRYAAPDGAATADVLDAVRALSALDGAHDLQPNGQGWLKPTAAMRQIAAEVADAADIRPAALLAATQALAEACAVDPAEDLGWGRPRVPEAAVVGIEGNPARVLRERTLAGVADRYPDLFTGTAFAATAAGRELEERVEHELGIISRLGFSGYFLTVAEVVRMIEGRGVRVAARGSGASSLVNHALRISHVDPMAQGLLMERFLSDDRSTLPDIDIDVESARRHEVYRALFERFGQQRTTLMSMQNAYRARGAVRDAGLALGMPDPEVDAVAKQLWRFSASHFRDALERMPELRGFAERLESGRREGSRQLDLLVDLTERLDRLPRHISMHPCGVILGDASLLKRTPVQPSGLGLPMSQFDKHDMDPMGMLKLDVLGVRMQSAIAYALQEVARTTGEQVDLEQVPLDDPATYEMIRTTHTLGCFQIESPGQRELIGKLAPERFEDLIVDISLFRPGPMQSDMVRPFLEQRHGWAPAHYPHPDLVPVLAETHGVTVFHEQVLRTFDVMTGCGLAKADELRRLIGSDAETRVEEFFRSRALSRGYSLDVIDEVWATLHAFGSFGFCKAHGAAFAVPTYHSAWLKTHHPEAFMAAILEHDPGMYPARLMIAEARRMGIPVLPVDVNRSSDHVRVEWVPDHPELGLPPRDGGHGGTPETLFPTTAPASAGGPAGGGEAAVVGEPPVPGPSAQEASAQGASAQGASGQGASAQGASRGPGRWGIRLPMSALSGLSEAEVRRLVDGRPYMSLADVRDRARPTARNLERLAQLGALDCLLPPGGASRTDLVHHLEMQHSAGYGSGPGRLATTSRKARPRQVDGQLSLDLPDVELQSLTPMFPSPRNADRVRTELDLTALDVTAHLMDSHAPYLEALGVTKAERLLSLRSQSRVLVAGVRVATQTPPMRSGRRVVFVSVDDGTGCVDTSFFTEAQHASGEMLFSSRLLLIEGTVRRTGAKAVSVQAVRAWDLHRPETLPDPDYLDSTRDAWARWLRADREAARRRAAERDGVLVGARAHPGRLPEVPHHATGHWPVKADVGRVARDLDVALSGAQAGVQAGGQLPWPVRRSDDRAVPVPHPDTWELLPTPDG</sequence>
<dbReference type="GO" id="GO:0006260">
    <property type="term" value="P:DNA replication"/>
    <property type="evidence" value="ECO:0007669"/>
    <property type="project" value="UniProtKB-KW"/>
</dbReference>
<dbReference type="EC" id="2.7.7.7" evidence="1"/>
<evidence type="ECO:0000256" key="8">
    <source>
        <dbReference type="ARBA" id="ARBA00023204"/>
    </source>
</evidence>
<evidence type="ECO:0000256" key="1">
    <source>
        <dbReference type="ARBA" id="ARBA00012417"/>
    </source>
</evidence>
<proteinExistence type="predicted"/>
<evidence type="ECO:0000256" key="4">
    <source>
        <dbReference type="ARBA" id="ARBA00022695"/>
    </source>
</evidence>
<dbReference type="InterPro" id="IPR040982">
    <property type="entry name" value="DNA_pol3_finger"/>
</dbReference>
<dbReference type="Pfam" id="PF14579">
    <property type="entry name" value="HHH_6"/>
    <property type="match status" value="1"/>
</dbReference>
<dbReference type="CDD" id="cd04485">
    <property type="entry name" value="DnaE_OBF"/>
    <property type="match status" value="1"/>
</dbReference>
<dbReference type="EMBL" id="FUKP01000012">
    <property type="protein sequence ID" value="SJN18141.1"/>
    <property type="molecule type" value="Genomic_DNA"/>
</dbReference>
<keyword evidence="4 12" id="KW-0548">Nucleotidyltransferase</keyword>
<dbReference type="GO" id="GO:0008408">
    <property type="term" value="F:3'-5' exonuclease activity"/>
    <property type="evidence" value="ECO:0007669"/>
    <property type="project" value="InterPro"/>
</dbReference>
<feature type="region of interest" description="Disordered" evidence="10">
    <location>
        <begin position="873"/>
        <end position="955"/>
    </location>
</feature>
<evidence type="ECO:0000256" key="2">
    <source>
        <dbReference type="ARBA" id="ARBA00022490"/>
    </source>
</evidence>
<dbReference type="Pfam" id="PF07733">
    <property type="entry name" value="DNA_pol3_alpha"/>
    <property type="match status" value="1"/>
</dbReference>
<dbReference type="PANTHER" id="PTHR32294">
    <property type="entry name" value="DNA POLYMERASE III SUBUNIT ALPHA"/>
    <property type="match status" value="1"/>
</dbReference>
<dbReference type="Gene3D" id="1.10.10.1600">
    <property type="entry name" value="Bacterial DNA polymerase III alpha subunit, thumb domain"/>
    <property type="match status" value="1"/>
</dbReference>
<feature type="domain" description="Polymerase/histidinol phosphatase N-terminal" evidence="11">
    <location>
        <begin position="9"/>
        <end position="76"/>
    </location>
</feature>
<dbReference type="InterPro" id="IPR029460">
    <property type="entry name" value="DNAPol_HHH"/>
</dbReference>
<dbReference type="InterPro" id="IPR004013">
    <property type="entry name" value="PHP_dom"/>
</dbReference>
<keyword evidence="7" id="KW-0239">DNA-directed DNA polymerase</keyword>
<dbReference type="InterPro" id="IPR004805">
    <property type="entry name" value="DnaE2/DnaE/PolC"/>
</dbReference>
<evidence type="ECO:0000256" key="7">
    <source>
        <dbReference type="ARBA" id="ARBA00022932"/>
    </source>
</evidence>
<feature type="region of interest" description="Disordered" evidence="10">
    <location>
        <begin position="1030"/>
        <end position="1053"/>
    </location>
</feature>
<dbReference type="Pfam" id="PF02811">
    <property type="entry name" value="PHP"/>
    <property type="match status" value="1"/>
</dbReference>
<dbReference type="NCBIfam" id="TIGR00594">
    <property type="entry name" value="polc"/>
    <property type="match status" value="1"/>
</dbReference>
<reference evidence="12 13" key="1">
    <citation type="submission" date="2017-02" db="EMBL/GenBank/DDBJ databases">
        <authorList>
            <person name="Peterson S.W."/>
        </authorList>
    </citation>
    <scope>NUCLEOTIDE SEQUENCE [LARGE SCALE GENOMIC DNA]</scope>
    <source>
        <strain evidence="12 13">2B3F</strain>
    </source>
</reference>
<organism evidence="12 13">
    <name type="scientific">Micrococcus lylae</name>
    <dbReference type="NCBI Taxonomy" id="1273"/>
    <lineage>
        <taxon>Bacteria</taxon>
        <taxon>Bacillati</taxon>
        <taxon>Actinomycetota</taxon>
        <taxon>Actinomycetes</taxon>
        <taxon>Micrococcales</taxon>
        <taxon>Micrococcaceae</taxon>
        <taxon>Micrococcus</taxon>
    </lineage>
</organism>
<dbReference type="Gene3D" id="3.20.20.140">
    <property type="entry name" value="Metal-dependent hydrolases"/>
    <property type="match status" value="1"/>
</dbReference>
<keyword evidence="8" id="KW-0234">DNA repair</keyword>
<evidence type="ECO:0000256" key="3">
    <source>
        <dbReference type="ARBA" id="ARBA00022679"/>
    </source>
</evidence>
<keyword evidence="6" id="KW-0227">DNA damage</keyword>
<dbReference type="SMART" id="SM00481">
    <property type="entry name" value="POLIIIAc"/>
    <property type="match status" value="1"/>
</dbReference>
<keyword evidence="2" id="KW-0963">Cytoplasm</keyword>
<dbReference type="RefSeq" id="WP_087133460.1">
    <property type="nucleotide sequence ID" value="NZ_FUKP01000012.1"/>
</dbReference>
<dbReference type="GO" id="GO:0003887">
    <property type="term" value="F:DNA-directed DNA polymerase activity"/>
    <property type="evidence" value="ECO:0007669"/>
    <property type="project" value="UniProtKB-KW"/>
</dbReference>
<feature type="region of interest" description="Disordered" evidence="10">
    <location>
        <begin position="1293"/>
        <end position="1313"/>
    </location>
</feature>
<dbReference type="Proteomes" id="UP000196230">
    <property type="component" value="Unassembled WGS sequence"/>
</dbReference>
<dbReference type="InterPro" id="IPR003141">
    <property type="entry name" value="Pol/His_phosphatase_N"/>
</dbReference>
<dbReference type="CDD" id="cd07431">
    <property type="entry name" value="PHP_PolIIIA"/>
    <property type="match status" value="1"/>
</dbReference>
<evidence type="ECO:0000256" key="10">
    <source>
        <dbReference type="SAM" id="MobiDB-lite"/>
    </source>
</evidence>
<name>A0A1R4IE63_9MICC</name>
<dbReference type="InterPro" id="IPR041931">
    <property type="entry name" value="DNA_pol3_alpha_thumb_dom"/>
</dbReference>
<keyword evidence="5" id="KW-0235">DNA replication</keyword>
<dbReference type="InterPro" id="IPR011708">
    <property type="entry name" value="DNA_pol3_alpha_NTPase_dom"/>
</dbReference>
<evidence type="ECO:0000313" key="13">
    <source>
        <dbReference type="Proteomes" id="UP000196230"/>
    </source>
</evidence>